<protein>
    <submittedName>
        <fullName evidence="1">Uncharacterized protein</fullName>
    </submittedName>
</protein>
<gene>
    <name evidence="1" type="ORF">LX77_02545</name>
</gene>
<keyword evidence="2" id="KW-1185">Reference proteome</keyword>
<evidence type="ECO:0000313" key="1">
    <source>
        <dbReference type="EMBL" id="RAJ22234.1"/>
    </source>
</evidence>
<evidence type="ECO:0000313" key="2">
    <source>
        <dbReference type="Proteomes" id="UP000248987"/>
    </source>
</evidence>
<dbReference type="RefSeq" id="WP_169817246.1">
    <property type="nucleotide sequence ID" value="NZ_LZRN01000016.1"/>
</dbReference>
<dbReference type="EMBL" id="QLLQ01000010">
    <property type="protein sequence ID" value="RAJ22234.1"/>
    <property type="molecule type" value="Genomic_DNA"/>
</dbReference>
<sequence length="57" mass="5923">MEKKISAVGISRKEALQRLGKYAALTAVGTFLILEPLKAAQASPTPTDPGGGPFDIP</sequence>
<organism evidence="1 2">
    <name type="scientific">Gelidibacter algens</name>
    <dbReference type="NCBI Taxonomy" id="49280"/>
    <lineage>
        <taxon>Bacteria</taxon>
        <taxon>Pseudomonadati</taxon>
        <taxon>Bacteroidota</taxon>
        <taxon>Flavobacteriia</taxon>
        <taxon>Flavobacteriales</taxon>
        <taxon>Flavobacteriaceae</taxon>
        <taxon>Gelidibacter</taxon>
    </lineage>
</organism>
<comment type="caution">
    <text evidence="1">The sequence shown here is derived from an EMBL/GenBank/DDBJ whole genome shotgun (WGS) entry which is preliminary data.</text>
</comment>
<accession>A0A327S2F8</accession>
<dbReference type="AlphaFoldDB" id="A0A327S2F8"/>
<reference evidence="1 2" key="1">
    <citation type="submission" date="2018-06" db="EMBL/GenBank/DDBJ databases">
        <title>Genomic Encyclopedia of Archaeal and Bacterial Type Strains, Phase II (KMG-II): from individual species to whole genera.</title>
        <authorList>
            <person name="Goeker M."/>
        </authorList>
    </citation>
    <scope>NUCLEOTIDE SEQUENCE [LARGE SCALE GENOMIC DNA]</scope>
    <source>
        <strain evidence="1 2">DSM 12408</strain>
    </source>
</reference>
<name>A0A327S2F8_9FLAO</name>
<dbReference type="Proteomes" id="UP000248987">
    <property type="component" value="Unassembled WGS sequence"/>
</dbReference>
<proteinExistence type="predicted"/>